<evidence type="ECO:0000256" key="7">
    <source>
        <dbReference type="ARBA" id="ARBA00023136"/>
    </source>
</evidence>
<sequence>MITSLLFSLAFVLFGILKPEKLGEFSSYFLLFANDYFGWFYILSATSFVVICLYVAFSKYGKIRLGKDTDRPEFSTGSWIAMLFSAGLAISLFFWGVAEPVMHYMSPPVGEGQTPEAAKAAMKTAFFHWGLHSWGTYAIVGLIIAYFHHRKGYPPLVNYAFYPLLGNKVHGPIGKLINVLTIFAILSGLVTSLGLGAKQLGAGLNYVWGIQNTSLNQILLISFLTVLFITSAYYGLDKGIKNLSNFNIVLAVVIMTVIFILGPTKQILQIFVAGTGEYLQNIVGMSLRMEPFLPDNTWLSNWTIFYWGWAVSFATFVGLFVARISKGRTIKEFIIGSVIVPSLATMIWYSVFGGSALHFIQNLGDIDLANKVMNDVTTAFFYFLQYFPYSSILIVLTLISLVIFFVTSADSTVFVLGMLSEETSDPSNKSKILWGLVIAGLAIALLLSGGLSPLQSVSVAAGLPFTLIILFMCVSFFKSLRREIGVESNKENTMSNHFNKDSMATQDGVSASGGAKRVN</sequence>
<evidence type="ECO:0000256" key="8">
    <source>
        <dbReference type="SAM" id="MobiDB-lite"/>
    </source>
</evidence>
<dbReference type="GO" id="GO:0022857">
    <property type="term" value="F:transmembrane transporter activity"/>
    <property type="evidence" value="ECO:0007669"/>
    <property type="project" value="InterPro"/>
</dbReference>
<feature type="transmembrane region" description="Helical" evidence="9">
    <location>
        <begin position="304"/>
        <end position="321"/>
    </location>
</feature>
<comment type="similarity">
    <text evidence="2">Belongs to the BCCT transporter (TC 2.A.15) family.</text>
</comment>
<feature type="transmembrane region" description="Helical" evidence="9">
    <location>
        <begin position="333"/>
        <end position="352"/>
    </location>
</feature>
<feature type="transmembrane region" description="Helical" evidence="9">
    <location>
        <begin position="126"/>
        <end position="147"/>
    </location>
</feature>
<feature type="region of interest" description="Disordered" evidence="8">
    <location>
        <begin position="495"/>
        <end position="519"/>
    </location>
</feature>
<evidence type="ECO:0000256" key="3">
    <source>
        <dbReference type="ARBA" id="ARBA00022448"/>
    </source>
</evidence>
<evidence type="ECO:0000313" key="10">
    <source>
        <dbReference type="EMBL" id="OCA91779.1"/>
    </source>
</evidence>
<evidence type="ECO:0000256" key="4">
    <source>
        <dbReference type="ARBA" id="ARBA00022475"/>
    </source>
</evidence>
<keyword evidence="6 9" id="KW-1133">Transmembrane helix</keyword>
<dbReference type="AlphaFoldDB" id="A0A1B9B6U4"/>
<comment type="subcellular location">
    <subcellularLocation>
        <location evidence="1">Cell membrane</location>
        <topology evidence="1">Multi-pass membrane protein</topology>
    </subcellularLocation>
</comment>
<feature type="transmembrane region" description="Helical" evidence="9">
    <location>
        <begin position="457"/>
        <end position="477"/>
    </location>
</feature>
<reference evidence="11" key="1">
    <citation type="submission" date="2016-05" db="EMBL/GenBank/DDBJ databases">
        <authorList>
            <person name="Liu B."/>
            <person name="Wang J."/>
            <person name="Zhu Y."/>
            <person name="Liu G."/>
            <person name="Chen Q."/>
            <person name="Chen Z."/>
            <person name="Lan J."/>
            <person name="Che J."/>
            <person name="Ge C."/>
            <person name="Shi H."/>
            <person name="Pan Z."/>
            <person name="Liu X."/>
        </authorList>
    </citation>
    <scope>NUCLEOTIDE SEQUENCE [LARGE SCALE GENOMIC DNA]</scope>
    <source>
        <strain evidence="11">FJAT-27215</strain>
    </source>
</reference>
<comment type="caution">
    <text evidence="10">The sequence shown here is derived from an EMBL/GenBank/DDBJ whole genome shotgun (WGS) entry which is preliminary data.</text>
</comment>
<gene>
    <name evidence="10" type="ORF">A8F95_20380</name>
</gene>
<keyword evidence="11" id="KW-1185">Reference proteome</keyword>
<protein>
    <submittedName>
        <fullName evidence="10">Glycine/betaine ABC transporter permease</fullName>
    </submittedName>
</protein>
<accession>A0A1B9B6U4</accession>
<dbReference type="Pfam" id="PF02028">
    <property type="entry name" value="BCCT"/>
    <property type="match status" value="1"/>
</dbReference>
<keyword evidence="5 9" id="KW-0812">Transmembrane</keyword>
<dbReference type="InterPro" id="IPR000060">
    <property type="entry name" value="BCCT_transptr"/>
</dbReference>
<dbReference type="Proteomes" id="UP000092578">
    <property type="component" value="Unassembled WGS sequence"/>
</dbReference>
<feature type="transmembrane region" description="Helical" evidence="9">
    <location>
        <begin position="78"/>
        <end position="98"/>
    </location>
</feature>
<evidence type="ECO:0000256" key="1">
    <source>
        <dbReference type="ARBA" id="ARBA00004651"/>
    </source>
</evidence>
<evidence type="ECO:0000313" key="11">
    <source>
        <dbReference type="Proteomes" id="UP000092578"/>
    </source>
</evidence>
<evidence type="ECO:0000256" key="5">
    <source>
        <dbReference type="ARBA" id="ARBA00022692"/>
    </source>
</evidence>
<evidence type="ECO:0000256" key="6">
    <source>
        <dbReference type="ARBA" id="ARBA00022989"/>
    </source>
</evidence>
<keyword evidence="7 9" id="KW-0472">Membrane</keyword>
<evidence type="ECO:0000256" key="9">
    <source>
        <dbReference type="SAM" id="Phobius"/>
    </source>
</evidence>
<proteinExistence type="inferred from homology"/>
<keyword evidence="3" id="KW-0813">Transport</keyword>
<dbReference type="PANTHER" id="PTHR30047:SF7">
    <property type="entry name" value="HIGH-AFFINITY CHOLINE TRANSPORT PROTEIN"/>
    <property type="match status" value="1"/>
</dbReference>
<evidence type="ECO:0000256" key="2">
    <source>
        <dbReference type="ARBA" id="ARBA00005658"/>
    </source>
</evidence>
<feature type="transmembrane region" description="Helical" evidence="9">
    <location>
        <begin position="176"/>
        <end position="197"/>
    </location>
</feature>
<organism evidence="10 11">
    <name type="scientific">Pseudobacillus wudalianchiensis</name>
    <dbReference type="NCBI Taxonomy" id="1743143"/>
    <lineage>
        <taxon>Bacteria</taxon>
        <taxon>Bacillati</taxon>
        <taxon>Bacillota</taxon>
        <taxon>Bacilli</taxon>
        <taxon>Bacillales</taxon>
        <taxon>Bacillaceae</taxon>
        <taxon>Pseudobacillus</taxon>
    </lineage>
</organism>
<feature type="compositionally biased region" description="Polar residues" evidence="8">
    <location>
        <begin position="495"/>
        <end position="509"/>
    </location>
</feature>
<feature type="transmembrane region" description="Helical" evidence="9">
    <location>
        <begin position="217"/>
        <end position="236"/>
    </location>
</feature>
<dbReference type="EMBL" id="MAYT01000006">
    <property type="protein sequence ID" value="OCA91779.1"/>
    <property type="molecule type" value="Genomic_DNA"/>
</dbReference>
<dbReference type="PANTHER" id="PTHR30047">
    <property type="entry name" value="HIGH-AFFINITY CHOLINE TRANSPORT PROTEIN-RELATED"/>
    <property type="match status" value="1"/>
</dbReference>
<feature type="transmembrane region" description="Helical" evidence="9">
    <location>
        <begin position="243"/>
        <end position="262"/>
    </location>
</feature>
<keyword evidence="4" id="KW-1003">Cell membrane</keyword>
<feature type="transmembrane region" description="Helical" evidence="9">
    <location>
        <begin position="392"/>
        <end position="420"/>
    </location>
</feature>
<dbReference type="NCBIfam" id="TIGR00842">
    <property type="entry name" value="bcct"/>
    <property type="match status" value="1"/>
</dbReference>
<dbReference type="GO" id="GO:0005886">
    <property type="term" value="C:plasma membrane"/>
    <property type="evidence" value="ECO:0007669"/>
    <property type="project" value="UniProtKB-SubCell"/>
</dbReference>
<feature type="transmembrane region" description="Helical" evidence="9">
    <location>
        <begin position="38"/>
        <end position="57"/>
    </location>
</feature>
<feature type="transmembrane region" description="Helical" evidence="9">
    <location>
        <begin position="432"/>
        <end position="451"/>
    </location>
</feature>
<name>A0A1B9B6U4_9BACI</name>